<dbReference type="Pfam" id="PF14534">
    <property type="entry name" value="DUF4440"/>
    <property type="match status" value="1"/>
</dbReference>
<dbReference type="Gene3D" id="3.10.450.50">
    <property type="match status" value="1"/>
</dbReference>
<dbReference type="SUPFAM" id="SSF54427">
    <property type="entry name" value="NTF2-like"/>
    <property type="match status" value="1"/>
</dbReference>
<dbReference type="Proteomes" id="UP000184048">
    <property type="component" value="Unassembled WGS sequence"/>
</dbReference>
<accession>A0A1M4Y1M7</accession>
<evidence type="ECO:0000313" key="4">
    <source>
        <dbReference type="Proteomes" id="UP000184048"/>
    </source>
</evidence>
<keyword evidence="4" id="KW-1185">Reference proteome</keyword>
<dbReference type="STRING" id="1121884.SAMN02745131_01560"/>
<organism evidence="3 4">
    <name type="scientific">Flavisolibacter ginsengisoli DSM 18119</name>
    <dbReference type="NCBI Taxonomy" id="1121884"/>
    <lineage>
        <taxon>Bacteria</taxon>
        <taxon>Pseudomonadati</taxon>
        <taxon>Bacteroidota</taxon>
        <taxon>Chitinophagia</taxon>
        <taxon>Chitinophagales</taxon>
        <taxon>Chitinophagaceae</taxon>
        <taxon>Flavisolibacter</taxon>
    </lineage>
</organism>
<dbReference type="InterPro" id="IPR032710">
    <property type="entry name" value="NTF2-like_dom_sf"/>
</dbReference>
<feature type="signal peptide" evidence="1">
    <location>
        <begin position="1"/>
        <end position="20"/>
    </location>
</feature>
<protein>
    <recommendedName>
        <fullName evidence="2">DUF4440 domain-containing protein</fullName>
    </recommendedName>
</protein>
<proteinExistence type="predicted"/>
<dbReference type="OrthoDB" id="120856at2"/>
<feature type="chain" id="PRO_5013087146" description="DUF4440 domain-containing protein" evidence="1">
    <location>
        <begin position="21"/>
        <end position="142"/>
    </location>
</feature>
<dbReference type="AlphaFoldDB" id="A0A1M4Y1M7"/>
<name>A0A1M4Y1M7_9BACT</name>
<evidence type="ECO:0000256" key="1">
    <source>
        <dbReference type="SAM" id="SignalP"/>
    </source>
</evidence>
<gene>
    <name evidence="3" type="ORF">SAMN02745131_01560</name>
</gene>
<dbReference type="RefSeq" id="WP_072834774.1">
    <property type="nucleotide sequence ID" value="NZ_FQUU01000005.1"/>
</dbReference>
<reference evidence="3 4" key="1">
    <citation type="submission" date="2016-11" db="EMBL/GenBank/DDBJ databases">
        <authorList>
            <person name="Jaros S."/>
            <person name="Januszkiewicz K."/>
            <person name="Wedrychowicz H."/>
        </authorList>
    </citation>
    <scope>NUCLEOTIDE SEQUENCE [LARGE SCALE GENOMIC DNA]</scope>
    <source>
        <strain evidence="3 4">DSM 18119</strain>
    </source>
</reference>
<evidence type="ECO:0000259" key="2">
    <source>
        <dbReference type="Pfam" id="PF14534"/>
    </source>
</evidence>
<feature type="domain" description="DUF4440" evidence="2">
    <location>
        <begin position="28"/>
        <end position="136"/>
    </location>
</feature>
<keyword evidence="1" id="KW-0732">Signal</keyword>
<dbReference type="InterPro" id="IPR027843">
    <property type="entry name" value="DUF4440"/>
</dbReference>
<sequence>MRLKLLFTAILFVSASISQAQSKDEQQIRNLLQTQVEAWNRGDLEAFMQTYWKSDSLMFIGKNGIKWGWNETLANYKKGYPDTAAMGKLSFNIIQVKRLSVMYCYVVGKWMLTRSIGDISGHYDLLLRKIKGRWVIISDHSS</sequence>
<evidence type="ECO:0000313" key="3">
    <source>
        <dbReference type="EMBL" id="SHE99578.1"/>
    </source>
</evidence>
<dbReference type="EMBL" id="FQUU01000005">
    <property type="protein sequence ID" value="SHE99578.1"/>
    <property type="molecule type" value="Genomic_DNA"/>
</dbReference>